<reference evidence="3 4" key="1">
    <citation type="submission" date="2024-09" db="EMBL/GenBank/DDBJ databases">
        <authorList>
            <person name="Sun Q."/>
            <person name="Mori K."/>
        </authorList>
    </citation>
    <scope>NUCLEOTIDE SEQUENCE [LARGE SCALE GENOMIC DNA]</scope>
    <source>
        <strain evidence="3 4">TBRC 2205</strain>
    </source>
</reference>
<dbReference type="Pfam" id="PF00501">
    <property type="entry name" value="AMP-binding"/>
    <property type="match status" value="1"/>
</dbReference>
<dbReference type="InterPro" id="IPR020845">
    <property type="entry name" value="AMP-binding_CS"/>
</dbReference>
<gene>
    <name evidence="3" type="ORF">ACFFHU_27645</name>
</gene>
<organism evidence="3 4">
    <name type="scientific">Plantactinospora siamensis</name>
    <dbReference type="NCBI Taxonomy" id="555372"/>
    <lineage>
        <taxon>Bacteria</taxon>
        <taxon>Bacillati</taxon>
        <taxon>Actinomycetota</taxon>
        <taxon>Actinomycetes</taxon>
        <taxon>Micromonosporales</taxon>
        <taxon>Micromonosporaceae</taxon>
        <taxon>Plantactinospora</taxon>
    </lineage>
</organism>
<dbReference type="SUPFAM" id="SSF56801">
    <property type="entry name" value="Acetyl-CoA synthetase-like"/>
    <property type="match status" value="1"/>
</dbReference>
<dbReference type="Gene3D" id="3.40.50.12780">
    <property type="entry name" value="N-terminal domain of ligase-like"/>
    <property type="match status" value="1"/>
</dbReference>
<dbReference type="PANTHER" id="PTHR22754">
    <property type="entry name" value="DISCO-INTERACTING PROTEIN 2 DIP2 -RELATED"/>
    <property type="match status" value="1"/>
</dbReference>
<dbReference type="Proteomes" id="UP001589894">
    <property type="component" value="Unassembled WGS sequence"/>
</dbReference>
<keyword evidence="4" id="KW-1185">Reference proteome</keyword>
<comment type="caution">
    <text evidence="3">The sequence shown here is derived from an EMBL/GenBank/DDBJ whole genome shotgun (WGS) entry which is preliminary data.</text>
</comment>
<evidence type="ECO:0000259" key="2">
    <source>
        <dbReference type="Pfam" id="PF00501"/>
    </source>
</evidence>
<evidence type="ECO:0000256" key="1">
    <source>
        <dbReference type="ARBA" id="ARBA00006432"/>
    </source>
</evidence>
<dbReference type="InterPro" id="IPR042099">
    <property type="entry name" value="ANL_N_sf"/>
</dbReference>
<name>A0ABV6P5A7_9ACTN</name>
<evidence type="ECO:0000313" key="4">
    <source>
        <dbReference type="Proteomes" id="UP001589894"/>
    </source>
</evidence>
<dbReference type="Gene3D" id="3.30.300.30">
    <property type="match status" value="1"/>
</dbReference>
<protein>
    <submittedName>
        <fullName evidence="3">AMP-binding protein</fullName>
    </submittedName>
</protein>
<dbReference type="InterPro" id="IPR045851">
    <property type="entry name" value="AMP-bd_C_sf"/>
</dbReference>
<dbReference type="PANTHER" id="PTHR22754:SF32">
    <property type="entry name" value="DISCO-INTERACTING PROTEIN 2"/>
    <property type="match status" value="1"/>
</dbReference>
<accession>A0ABV6P5A7</accession>
<dbReference type="RefSeq" id="WP_377343270.1">
    <property type="nucleotide sequence ID" value="NZ_JBHLUE010000026.1"/>
</dbReference>
<feature type="domain" description="AMP-dependent synthetase/ligase" evidence="2">
    <location>
        <begin position="25"/>
        <end position="394"/>
    </location>
</feature>
<proteinExistence type="inferred from homology"/>
<dbReference type="PROSITE" id="PS00455">
    <property type="entry name" value="AMP_BINDING"/>
    <property type="match status" value="1"/>
</dbReference>
<dbReference type="EMBL" id="JBHLUE010000026">
    <property type="protein sequence ID" value="MFC0567904.1"/>
    <property type="molecule type" value="Genomic_DNA"/>
</dbReference>
<comment type="similarity">
    <text evidence="1">Belongs to the ATP-dependent AMP-binding enzyme family.</text>
</comment>
<evidence type="ECO:0000313" key="3">
    <source>
        <dbReference type="EMBL" id="MFC0567904.1"/>
    </source>
</evidence>
<dbReference type="InterPro" id="IPR000873">
    <property type="entry name" value="AMP-dep_synth/lig_dom"/>
</dbReference>
<sequence>MNSNPLTSWIDVPAAYRGIRFWRNDGWESWSYPDLAAYARRIAGGIAAAGVRHDDRVLLIERAGPDFVAALYGIMLAGAVPCPVAPPHLFQNELQYARHLDAVSRAADPTLVITTAALAERLTYGGYETQVRTAAQLGAGDEGVPAAPASAALLQFTSGSSGRVKGVRVPVSALAANVSAIRSWLEMGEGDATASWLPVHHDMGLIGCLLTPVVQQRDLWLQEPADFVRDPARYLACFSRPGAAMTAMPPFGLDYIARRLSPQLLAGCDFSGWRALIIGAERIDVAVLDRFMALMGPFGFDRRALLPAYGLAEATLAVTGLALREEVATVPVAPQLLSLGEPVRSAGADVHAVVGCGRPLDGVSVTVVDEDGNPLPDRHVGQIVVRGASVAQGYVAANTTGLTEWRDGALWSGDAGFLDDGQLFVIGRLGDAMKVRGRTVFAEDLESALVEAGVPRLRVAVLLGATAAGATGVILLERPEQDWIAAAAAMAQRVTEGMSTVILDVPRRSIYRTTSGKPKRRDMWAAYVAGNIEGAGLLAAPVGGMGD</sequence>